<dbReference type="Proteomes" id="UP000198287">
    <property type="component" value="Unassembled WGS sequence"/>
</dbReference>
<organism evidence="2 3">
    <name type="scientific">Folsomia candida</name>
    <name type="common">Springtail</name>
    <dbReference type="NCBI Taxonomy" id="158441"/>
    <lineage>
        <taxon>Eukaryota</taxon>
        <taxon>Metazoa</taxon>
        <taxon>Ecdysozoa</taxon>
        <taxon>Arthropoda</taxon>
        <taxon>Hexapoda</taxon>
        <taxon>Collembola</taxon>
        <taxon>Entomobryomorpha</taxon>
        <taxon>Isotomoidea</taxon>
        <taxon>Isotomidae</taxon>
        <taxon>Proisotominae</taxon>
        <taxon>Folsomia</taxon>
    </lineage>
</organism>
<keyword evidence="1" id="KW-0812">Transmembrane</keyword>
<proteinExistence type="predicted"/>
<evidence type="ECO:0000313" key="3">
    <source>
        <dbReference type="Proteomes" id="UP000198287"/>
    </source>
</evidence>
<reference evidence="2 3" key="1">
    <citation type="submission" date="2015-12" db="EMBL/GenBank/DDBJ databases">
        <title>The genome of Folsomia candida.</title>
        <authorList>
            <person name="Faddeeva A."/>
            <person name="Derks M.F."/>
            <person name="Anvar Y."/>
            <person name="Smit S."/>
            <person name="Van Straalen N."/>
            <person name="Roelofs D."/>
        </authorList>
    </citation>
    <scope>NUCLEOTIDE SEQUENCE [LARGE SCALE GENOMIC DNA]</scope>
    <source>
        <strain evidence="2 3">VU population</strain>
        <tissue evidence="2">Whole body</tissue>
    </source>
</reference>
<dbReference type="AlphaFoldDB" id="A0A226DV76"/>
<sequence>MKRILGKFNMIDAHFIAVIWILFMYESAVAVMFSIVPAKPQYFYSLLSPSPGNRIDVGFLICLIFEIYANTSISELSATFMINWNATLLSGFTASRADAPARIARWVTSLGKDAALKRAASAGRFFFIGSGTRGRRCILWNVYAD</sequence>
<feature type="transmembrane region" description="Helical" evidence="1">
    <location>
        <begin position="55"/>
        <end position="73"/>
    </location>
</feature>
<evidence type="ECO:0000313" key="2">
    <source>
        <dbReference type="EMBL" id="OXA48601.1"/>
    </source>
</evidence>
<name>A0A226DV76_FOLCA</name>
<accession>A0A226DV76</accession>
<dbReference type="EMBL" id="LNIX01000011">
    <property type="protein sequence ID" value="OXA48601.1"/>
    <property type="molecule type" value="Genomic_DNA"/>
</dbReference>
<gene>
    <name evidence="2" type="ORF">Fcan01_16591</name>
</gene>
<evidence type="ECO:0000256" key="1">
    <source>
        <dbReference type="SAM" id="Phobius"/>
    </source>
</evidence>
<protein>
    <submittedName>
        <fullName evidence="2">Uncharacterized protein</fullName>
    </submittedName>
</protein>
<feature type="transmembrane region" description="Helical" evidence="1">
    <location>
        <begin position="12"/>
        <end position="35"/>
    </location>
</feature>
<comment type="caution">
    <text evidence="2">The sequence shown here is derived from an EMBL/GenBank/DDBJ whole genome shotgun (WGS) entry which is preliminary data.</text>
</comment>
<keyword evidence="3" id="KW-1185">Reference proteome</keyword>
<keyword evidence="1" id="KW-0472">Membrane</keyword>
<keyword evidence="1" id="KW-1133">Transmembrane helix</keyword>